<feature type="signal peptide" evidence="1">
    <location>
        <begin position="1"/>
        <end position="20"/>
    </location>
</feature>
<name>A0A1H8A0A4_9BACT</name>
<evidence type="ECO:0000256" key="1">
    <source>
        <dbReference type="SAM" id="SignalP"/>
    </source>
</evidence>
<dbReference type="Gene3D" id="2.40.160.10">
    <property type="entry name" value="Porin"/>
    <property type="match status" value="1"/>
</dbReference>
<evidence type="ECO:0000313" key="2">
    <source>
        <dbReference type="EMBL" id="SEM63278.1"/>
    </source>
</evidence>
<evidence type="ECO:0000313" key="3">
    <source>
        <dbReference type="Proteomes" id="UP000198984"/>
    </source>
</evidence>
<gene>
    <name evidence="2" type="ORF">SAMN04488505_105243</name>
</gene>
<dbReference type="STRING" id="573321.SAMN04488505_105243"/>
<protein>
    <recommendedName>
        <fullName evidence="4">Beta-barrel porin-2, OmpL-like. bbp2</fullName>
    </recommendedName>
</protein>
<keyword evidence="3" id="KW-1185">Reference proteome</keyword>
<proteinExistence type="predicted"/>
<keyword evidence="1" id="KW-0732">Signal</keyword>
<dbReference type="InterPro" id="IPR023614">
    <property type="entry name" value="Porin_dom_sf"/>
</dbReference>
<sequence>MRKRFLLLLGWMLASLSVFAQHEHHMTDNDTSMQNMHGMHDGPPMSHAFSLQLPMNRNGSGTGWLPDASPMYGYMVHSNKWMYMIHGNIFLRYTKQDLTNKGSRGDDQFDAPNWLMLMAQRKVGKNGLFHYEVMLSLDRITENGNGYPLLFQSGESWQGKALVDRQHPHDLFSGLSVGYTQALSKRSDVFIYVGYPGEPSIGSVAFMHRPSSLNGPDAPITHHWNDGTHITFGVVTVGYRYDNFKLEASSFTGREPNENRYSFDKPRFDSWSGRFSYNPTANWALQVSHAYVKGPEALHPDENVHRTTASAIASYPLSKHSTFNATALWGLNKSEGHDGENAALAEASINCKRAAFYMRYEWVQKSVEELDLNKGIYGEHTLFPVNEIVAGVSYDLLHVKPVNMAVGGQFSIYHADERLNSLYGKNPLALEVFLRIYPARMVMGGM</sequence>
<organism evidence="2 3">
    <name type="scientific">Chitinophaga rupis</name>
    <dbReference type="NCBI Taxonomy" id="573321"/>
    <lineage>
        <taxon>Bacteria</taxon>
        <taxon>Pseudomonadati</taxon>
        <taxon>Bacteroidota</taxon>
        <taxon>Chitinophagia</taxon>
        <taxon>Chitinophagales</taxon>
        <taxon>Chitinophagaceae</taxon>
        <taxon>Chitinophaga</taxon>
    </lineage>
</organism>
<dbReference type="Proteomes" id="UP000198984">
    <property type="component" value="Unassembled WGS sequence"/>
</dbReference>
<evidence type="ECO:0008006" key="4">
    <source>
        <dbReference type="Google" id="ProtNLM"/>
    </source>
</evidence>
<dbReference type="SUPFAM" id="SSF56935">
    <property type="entry name" value="Porins"/>
    <property type="match status" value="1"/>
</dbReference>
<feature type="chain" id="PRO_5011754828" description="Beta-barrel porin-2, OmpL-like. bbp2" evidence="1">
    <location>
        <begin position="21"/>
        <end position="446"/>
    </location>
</feature>
<accession>A0A1H8A0A4</accession>
<dbReference type="OrthoDB" id="5490906at2"/>
<dbReference type="EMBL" id="FOBB01000005">
    <property type="protein sequence ID" value="SEM63278.1"/>
    <property type="molecule type" value="Genomic_DNA"/>
</dbReference>
<dbReference type="AlphaFoldDB" id="A0A1H8A0A4"/>
<reference evidence="2 3" key="1">
    <citation type="submission" date="2016-10" db="EMBL/GenBank/DDBJ databases">
        <authorList>
            <person name="de Groot N.N."/>
        </authorList>
    </citation>
    <scope>NUCLEOTIDE SEQUENCE [LARGE SCALE GENOMIC DNA]</scope>
    <source>
        <strain evidence="2 3">DSM 21039</strain>
    </source>
</reference>
<dbReference type="RefSeq" id="WP_089916615.1">
    <property type="nucleotide sequence ID" value="NZ_FOBB01000005.1"/>
</dbReference>